<keyword evidence="4" id="KW-1185">Reference proteome</keyword>
<feature type="transmembrane region" description="Helical" evidence="2">
    <location>
        <begin position="221"/>
        <end position="244"/>
    </location>
</feature>
<evidence type="ECO:0000256" key="1">
    <source>
        <dbReference type="SAM" id="MobiDB-lite"/>
    </source>
</evidence>
<name>A0A6N9YTW0_9ACTN</name>
<organism evidence="3 4">
    <name type="scientific">Phytoactinopolyspora alkaliphila</name>
    <dbReference type="NCBI Taxonomy" id="1783498"/>
    <lineage>
        <taxon>Bacteria</taxon>
        <taxon>Bacillati</taxon>
        <taxon>Actinomycetota</taxon>
        <taxon>Actinomycetes</taxon>
        <taxon>Jiangellales</taxon>
        <taxon>Jiangellaceae</taxon>
        <taxon>Phytoactinopolyspora</taxon>
    </lineage>
</organism>
<dbReference type="PANTHER" id="PTHR41771:SF1">
    <property type="entry name" value="MEMBRANE PROTEIN"/>
    <property type="match status" value="1"/>
</dbReference>
<comment type="caution">
    <text evidence="3">The sequence shown here is derived from an EMBL/GenBank/DDBJ whole genome shotgun (WGS) entry which is preliminary data.</text>
</comment>
<dbReference type="AlphaFoldDB" id="A0A6N9YTW0"/>
<reference evidence="3 4" key="1">
    <citation type="submission" date="2020-02" db="EMBL/GenBank/DDBJ databases">
        <authorList>
            <person name="Li X.-J."/>
            <person name="Feng X.-M."/>
        </authorList>
    </citation>
    <scope>NUCLEOTIDE SEQUENCE [LARGE SCALE GENOMIC DNA]</scope>
    <source>
        <strain evidence="3 4">CGMCC 4.7225</strain>
    </source>
</reference>
<evidence type="ECO:0000313" key="3">
    <source>
        <dbReference type="EMBL" id="NED98404.1"/>
    </source>
</evidence>
<dbReference type="RefSeq" id="WP_163821200.1">
    <property type="nucleotide sequence ID" value="NZ_JAAGOB010000020.1"/>
</dbReference>
<sequence length="417" mass="43140">MTGTHLHPETPPASPQIRKAVLSVLIPLVALTIVGLVILWPTGESPRIEAGVRTDAEILEVRACENVENRQPGGHNHGGQPSTECQEADVLIESGPDQGKETIVPLWFGEGAPTFEAGDKVVLSGVPDAPLESRYEVTDFQRGMPLLWLGIMFGVAVVLLSRWKGLAALAGLAISVLVIVVFLLPALLSGKEPLAVAVVGSSVIMIATLYLAHGVSIRTSVALIGTLISLTLTGVLGVVFTALGQFTGLVDHAAAYMGTVDSEFNIRGLLLAGLVVGALGVLDDTTVTQSATVWELAAADPSSSRAQLFAAGMRIGREHVAATVNTLVLAYVGASLPLLMLFNVAGIGVADALTTEAVAQEVVRALVGSLGIIAAVPVTTGLAVLAVRHKQDPVPAKKGGGHGRGGPRARRAASARR</sequence>
<feature type="transmembrane region" description="Helical" evidence="2">
    <location>
        <begin position="167"/>
        <end position="188"/>
    </location>
</feature>
<feature type="transmembrane region" description="Helical" evidence="2">
    <location>
        <begin position="264"/>
        <end position="282"/>
    </location>
</feature>
<accession>A0A6N9YTW0</accession>
<gene>
    <name evidence="3" type="ORF">G1H11_24185</name>
</gene>
<proteinExistence type="predicted"/>
<feature type="region of interest" description="Disordered" evidence="1">
    <location>
        <begin position="393"/>
        <end position="417"/>
    </location>
</feature>
<dbReference type="Proteomes" id="UP000469185">
    <property type="component" value="Unassembled WGS sequence"/>
</dbReference>
<dbReference type="EMBL" id="JAAGOB010000020">
    <property type="protein sequence ID" value="NED98404.1"/>
    <property type="molecule type" value="Genomic_DNA"/>
</dbReference>
<dbReference type="Pfam" id="PF07907">
    <property type="entry name" value="YibE_F"/>
    <property type="match status" value="1"/>
</dbReference>
<evidence type="ECO:0000313" key="4">
    <source>
        <dbReference type="Proteomes" id="UP000469185"/>
    </source>
</evidence>
<evidence type="ECO:0000256" key="2">
    <source>
        <dbReference type="SAM" id="Phobius"/>
    </source>
</evidence>
<keyword evidence="2" id="KW-0472">Membrane</keyword>
<feature type="transmembrane region" description="Helical" evidence="2">
    <location>
        <begin position="143"/>
        <end position="160"/>
    </location>
</feature>
<feature type="transmembrane region" description="Helical" evidence="2">
    <location>
        <begin position="362"/>
        <end position="387"/>
    </location>
</feature>
<feature type="transmembrane region" description="Helical" evidence="2">
    <location>
        <begin position="20"/>
        <end position="40"/>
    </location>
</feature>
<feature type="transmembrane region" description="Helical" evidence="2">
    <location>
        <begin position="194"/>
        <end position="212"/>
    </location>
</feature>
<keyword evidence="2" id="KW-0812">Transmembrane</keyword>
<protein>
    <submittedName>
        <fullName evidence="3">YibE/F family protein</fullName>
    </submittedName>
</protein>
<dbReference type="InterPro" id="IPR012507">
    <property type="entry name" value="YibE_F"/>
</dbReference>
<keyword evidence="2" id="KW-1133">Transmembrane helix</keyword>
<feature type="compositionally biased region" description="Basic residues" evidence="1">
    <location>
        <begin position="399"/>
        <end position="417"/>
    </location>
</feature>
<dbReference type="PANTHER" id="PTHR41771">
    <property type="entry name" value="MEMBRANE PROTEIN-RELATED"/>
    <property type="match status" value="1"/>
</dbReference>
<feature type="transmembrane region" description="Helical" evidence="2">
    <location>
        <begin position="320"/>
        <end position="342"/>
    </location>
</feature>